<name>A0AAW9RCI2_9GAMM</name>
<dbReference type="InterPro" id="IPR012337">
    <property type="entry name" value="RNaseH-like_sf"/>
</dbReference>
<accession>A0AAW9RCI2</accession>
<evidence type="ECO:0000313" key="8">
    <source>
        <dbReference type="Proteomes" id="UP001359886"/>
    </source>
</evidence>
<protein>
    <recommendedName>
        <fullName evidence="5">Putative pre-16S rRNA nuclease</fullName>
        <ecNumber evidence="5">3.1.-.-</ecNumber>
    </recommendedName>
</protein>
<gene>
    <name evidence="7" type="primary">ruvX</name>
    <name evidence="7" type="ORF">V3330_05480</name>
</gene>
<keyword evidence="3 5" id="KW-0540">Nuclease</keyword>
<dbReference type="InterPro" id="IPR037027">
    <property type="entry name" value="YqgF/RNaseH-like_dom_sf"/>
</dbReference>
<comment type="similarity">
    <text evidence="5">Belongs to the YqgF HJR family.</text>
</comment>
<dbReference type="AlphaFoldDB" id="A0AAW9RCI2"/>
<dbReference type="RefSeq" id="WP_354694388.1">
    <property type="nucleotide sequence ID" value="NZ_JAZHOG010000003.1"/>
</dbReference>
<evidence type="ECO:0000259" key="6">
    <source>
        <dbReference type="SMART" id="SM00732"/>
    </source>
</evidence>
<dbReference type="InterPro" id="IPR006641">
    <property type="entry name" value="YqgF/RNaseH-like_dom"/>
</dbReference>
<dbReference type="GO" id="GO:0016788">
    <property type="term" value="F:hydrolase activity, acting on ester bonds"/>
    <property type="evidence" value="ECO:0007669"/>
    <property type="project" value="UniProtKB-UniRule"/>
</dbReference>
<dbReference type="PANTHER" id="PTHR33317:SF4">
    <property type="entry name" value="POLYNUCLEOTIDYL TRANSFERASE, RIBONUCLEASE H-LIKE SUPERFAMILY PROTEIN"/>
    <property type="match status" value="1"/>
</dbReference>
<dbReference type="InterPro" id="IPR005227">
    <property type="entry name" value="YqgF"/>
</dbReference>
<evidence type="ECO:0000256" key="2">
    <source>
        <dbReference type="ARBA" id="ARBA00022517"/>
    </source>
</evidence>
<reference evidence="7 8" key="1">
    <citation type="submission" date="2024-02" db="EMBL/GenBank/DDBJ databases">
        <title>A novel Wenzhouxiangellaceae bacterium, isolated from coastal sediments.</title>
        <authorList>
            <person name="Du Z.-J."/>
            <person name="Ye Y.-Q."/>
            <person name="Zhang X.-Y."/>
        </authorList>
    </citation>
    <scope>NUCLEOTIDE SEQUENCE [LARGE SCALE GENOMIC DNA]</scope>
    <source>
        <strain evidence="7 8">CH-27</strain>
    </source>
</reference>
<evidence type="ECO:0000256" key="1">
    <source>
        <dbReference type="ARBA" id="ARBA00022490"/>
    </source>
</evidence>
<dbReference type="Gene3D" id="3.30.420.140">
    <property type="entry name" value="YqgF/RNase H-like domain"/>
    <property type="match status" value="1"/>
</dbReference>
<organism evidence="7 8">
    <name type="scientific">Elongatibacter sediminis</name>
    <dbReference type="NCBI Taxonomy" id="3119006"/>
    <lineage>
        <taxon>Bacteria</taxon>
        <taxon>Pseudomonadati</taxon>
        <taxon>Pseudomonadota</taxon>
        <taxon>Gammaproteobacteria</taxon>
        <taxon>Chromatiales</taxon>
        <taxon>Wenzhouxiangellaceae</taxon>
        <taxon>Elongatibacter</taxon>
    </lineage>
</organism>
<keyword evidence="4 5" id="KW-0378">Hydrolase</keyword>
<dbReference type="Proteomes" id="UP001359886">
    <property type="component" value="Unassembled WGS sequence"/>
</dbReference>
<dbReference type="NCBIfam" id="TIGR00250">
    <property type="entry name" value="RNAse_H_YqgF"/>
    <property type="match status" value="1"/>
</dbReference>
<dbReference type="PANTHER" id="PTHR33317">
    <property type="entry name" value="POLYNUCLEOTIDYL TRANSFERASE, RIBONUCLEASE H-LIKE SUPERFAMILY PROTEIN"/>
    <property type="match status" value="1"/>
</dbReference>
<dbReference type="HAMAP" id="MF_00651">
    <property type="entry name" value="Nuclease_YqgF"/>
    <property type="match status" value="1"/>
</dbReference>
<dbReference type="CDD" id="cd16964">
    <property type="entry name" value="YqgF"/>
    <property type="match status" value="1"/>
</dbReference>
<keyword evidence="1 5" id="KW-0963">Cytoplasm</keyword>
<dbReference type="GO" id="GO:0004518">
    <property type="term" value="F:nuclease activity"/>
    <property type="evidence" value="ECO:0007669"/>
    <property type="project" value="UniProtKB-KW"/>
</dbReference>
<dbReference type="Pfam" id="PF03652">
    <property type="entry name" value="RuvX"/>
    <property type="match status" value="1"/>
</dbReference>
<keyword evidence="8" id="KW-1185">Reference proteome</keyword>
<dbReference type="EMBL" id="JAZHOG010000003">
    <property type="protein sequence ID" value="MEJ8567069.1"/>
    <property type="molecule type" value="Genomic_DNA"/>
</dbReference>
<sequence length="157" mass="17214">MPEPAEFRGTLLGFDYGMRRIGVAVGQFATRTASPLQTVAHRDAPDWDALDRLIREWRPNALVVGLPLNDKGEETDLSRAARRFGGALAKRYGLPCRFADERLTSKAAEAQFAEMRARGSARRKHAQRLDAMAAQIILENWLQSAPDGAPPATAADA</sequence>
<dbReference type="GO" id="GO:0005829">
    <property type="term" value="C:cytosol"/>
    <property type="evidence" value="ECO:0007669"/>
    <property type="project" value="TreeGrafter"/>
</dbReference>
<dbReference type="SMART" id="SM00732">
    <property type="entry name" value="YqgFc"/>
    <property type="match status" value="1"/>
</dbReference>
<dbReference type="EC" id="3.1.-.-" evidence="5"/>
<evidence type="ECO:0000256" key="5">
    <source>
        <dbReference type="HAMAP-Rule" id="MF_00651"/>
    </source>
</evidence>
<evidence type="ECO:0000256" key="4">
    <source>
        <dbReference type="ARBA" id="ARBA00022801"/>
    </source>
</evidence>
<comment type="subcellular location">
    <subcellularLocation>
        <location evidence="5">Cytoplasm</location>
    </subcellularLocation>
</comment>
<evidence type="ECO:0000256" key="3">
    <source>
        <dbReference type="ARBA" id="ARBA00022722"/>
    </source>
</evidence>
<feature type="domain" description="YqgF/RNase H-like" evidence="6">
    <location>
        <begin position="9"/>
        <end position="108"/>
    </location>
</feature>
<keyword evidence="2 5" id="KW-0690">Ribosome biogenesis</keyword>
<evidence type="ECO:0000313" key="7">
    <source>
        <dbReference type="EMBL" id="MEJ8567069.1"/>
    </source>
</evidence>
<proteinExistence type="inferred from homology"/>
<dbReference type="GO" id="GO:0000967">
    <property type="term" value="P:rRNA 5'-end processing"/>
    <property type="evidence" value="ECO:0007669"/>
    <property type="project" value="UniProtKB-UniRule"/>
</dbReference>
<comment type="function">
    <text evidence="5">Could be a nuclease involved in processing of the 5'-end of pre-16S rRNA.</text>
</comment>
<dbReference type="SUPFAM" id="SSF53098">
    <property type="entry name" value="Ribonuclease H-like"/>
    <property type="match status" value="1"/>
</dbReference>
<comment type="caution">
    <text evidence="7">The sequence shown here is derived from an EMBL/GenBank/DDBJ whole genome shotgun (WGS) entry which is preliminary data.</text>
</comment>